<evidence type="ECO:0000256" key="7">
    <source>
        <dbReference type="ARBA" id="ARBA00023242"/>
    </source>
</evidence>
<dbReference type="SMART" id="SM00980">
    <property type="entry name" value="THAP"/>
    <property type="match status" value="1"/>
</dbReference>
<dbReference type="AlphaFoldDB" id="A0AAG5DC67"/>
<dbReference type="FunFam" id="3.30.160.60:FF:000110">
    <property type="entry name" value="Zinc finger protein-like"/>
    <property type="match status" value="1"/>
</dbReference>
<dbReference type="SMART" id="SM00355">
    <property type="entry name" value="ZnF_C2H2"/>
    <property type="match status" value="11"/>
</dbReference>
<dbReference type="PROSITE" id="PS50157">
    <property type="entry name" value="ZINC_FINGER_C2H2_2"/>
    <property type="match status" value="9"/>
</dbReference>
<feature type="domain" description="ZAD" evidence="14">
    <location>
        <begin position="134"/>
        <end position="210"/>
    </location>
</feature>
<dbReference type="PANTHER" id="PTHR24376">
    <property type="entry name" value="ZINC FINGER PROTEIN"/>
    <property type="match status" value="1"/>
</dbReference>
<dbReference type="Gene3D" id="3.40.1800.20">
    <property type="match status" value="1"/>
</dbReference>
<protein>
    <submittedName>
        <fullName evidence="15">Uncharacterized protein</fullName>
    </submittedName>
</protein>
<dbReference type="SUPFAM" id="SSF57667">
    <property type="entry name" value="beta-beta-alpha zinc fingers"/>
    <property type="match status" value="4"/>
</dbReference>
<dbReference type="GO" id="GO:0000978">
    <property type="term" value="F:RNA polymerase II cis-regulatory region sequence-specific DNA binding"/>
    <property type="evidence" value="ECO:0007669"/>
    <property type="project" value="TreeGrafter"/>
</dbReference>
<feature type="domain" description="C2H2-type" evidence="12">
    <location>
        <begin position="663"/>
        <end position="690"/>
    </location>
</feature>
<keyword evidence="2 10" id="KW-0479">Metal-binding</keyword>
<feature type="domain" description="C2H2-type" evidence="12">
    <location>
        <begin position="472"/>
        <end position="495"/>
    </location>
</feature>
<feature type="compositionally biased region" description="Basic and acidic residues" evidence="11">
    <location>
        <begin position="113"/>
        <end position="123"/>
    </location>
</feature>
<feature type="binding site" evidence="10">
    <location>
        <position position="186"/>
    </location>
    <ligand>
        <name>Zn(2+)</name>
        <dbReference type="ChEBI" id="CHEBI:29105"/>
    </ligand>
</feature>
<dbReference type="InterPro" id="IPR013087">
    <property type="entry name" value="Znf_C2H2_type"/>
</dbReference>
<evidence type="ECO:0000313" key="15">
    <source>
        <dbReference type="EnsemblMetazoa" id="ENSAATROPP008389"/>
    </source>
</evidence>
<dbReference type="FunFam" id="3.30.160.60:FF:000710">
    <property type="entry name" value="Zinc finger protein 768"/>
    <property type="match status" value="1"/>
</dbReference>
<feature type="domain" description="C2H2-type" evidence="12">
    <location>
        <begin position="589"/>
        <end position="618"/>
    </location>
</feature>
<feature type="domain" description="C2H2-type" evidence="12">
    <location>
        <begin position="691"/>
        <end position="718"/>
    </location>
</feature>
<keyword evidence="6 9" id="KW-0238">DNA-binding</keyword>
<feature type="region of interest" description="Disordered" evidence="11">
    <location>
        <begin position="96"/>
        <end position="123"/>
    </location>
</feature>
<dbReference type="InterPro" id="IPR012934">
    <property type="entry name" value="Znf_AD"/>
</dbReference>
<dbReference type="Pfam" id="PF00096">
    <property type="entry name" value="zf-C2H2"/>
    <property type="match status" value="6"/>
</dbReference>
<feature type="domain" description="C2H2-type" evidence="12">
    <location>
        <begin position="502"/>
        <end position="529"/>
    </location>
</feature>
<name>A0AAG5DC67_ANOAO</name>
<dbReference type="Pfam" id="PF07776">
    <property type="entry name" value="zf-AD"/>
    <property type="match status" value="1"/>
</dbReference>
<organism evidence="15 16">
    <name type="scientific">Anopheles atroparvus</name>
    <name type="common">European mosquito</name>
    <dbReference type="NCBI Taxonomy" id="41427"/>
    <lineage>
        <taxon>Eukaryota</taxon>
        <taxon>Metazoa</taxon>
        <taxon>Ecdysozoa</taxon>
        <taxon>Arthropoda</taxon>
        <taxon>Hexapoda</taxon>
        <taxon>Insecta</taxon>
        <taxon>Pterygota</taxon>
        <taxon>Neoptera</taxon>
        <taxon>Endopterygota</taxon>
        <taxon>Diptera</taxon>
        <taxon>Nematocera</taxon>
        <taxon>Culicoidea</taxon>
        <taxon>Culicidae</taxon>
        <taxon>Anophelinae</taxon>
        <taxon>Anopheles</taxon>
    </lineage>
</organism>
<evidence type="ECO:0000259" key="12">
    <source>
        <dbReference type="PROSITE" id="PS50157"/>
    </source>
</evidence>
<evidence type="ECO:0000256" key="5">
    <source>
        <dbReference type="ARBA" id="ARBA00022833"/>
    </source>
</evidence>
<evidence type="ECO:0000259" key="14">
    <source>
        <dbReference type="PROSITE" id="PS51915"/>
    </source>
</evidence>
<evidence type="ECO:0000256" key="3">
    <source>
        <dbReference type="ARBA" id="ARBA00022737"/>
    </source>
</evidence>
<dbReference type="Pfam" id="PF05485">
    <property type="entry name" value="THAP"/>
    <property type="match status" value="1"/>
</dbReference>
<proteinExistence type="predicted"/>
<keyword evidence="7" id="KW-0539">Nucleus</keyword>
<feature type="binding site" evidence="10">
    <location>
        <position position="183"/>
    </location>
    <ligand>
        <name>Zn(2+)</name>
        <dbReference type="ChEBI" id="CHEBI:29105"/>
    </ligand>
</feature>
<feature type="domain" description="C2H2-type" evidence="12">
    <location>
        <begin position="747"/>
        <end position="773"/>
    </location>
</feature>
<sequence length="793" mass="92554">MVSTRCAASFCNNTRYKVKQRNANITFHTFPVDNDVCRKWIKFCKQNKSWKPSKQSIICSAHFKPEDYQLSKLPLHQKRIVLRRLHSYAVPSIIDGNPETRTDINSSDETEEHQEVVGDKDPPTDKKLLDYRHQVCRTCLRHCKHESLISVDSQVQNMTVLEMLIQLTAFETENNDAFPTMICLECKHKLEQAYNIRQEFIDQSELLVQLVAEEKMLEYFGNVSVYAHTSDKSRRPEESVMTDMSQECGSLVDDDFFNEDHEISDFDHDHENIENGIHRQPLNIPDINDHSFYTKILNEHEDIGVVVKEETCAEASASEAEDSSAQPITLKRNKTHASPSKSKGANVWGNGRRNYEHEKSDTMPSQKGGMRRGPRRQYNEAFQKKIRSLEEEARKRFPFTTCYVCDKEHETLIERDFHMQDHISMLPYECKECMEDNGVTSSAKENLVKDQPPVLKTMHQLHLHFRMHRMPYKCDKCYRRFSTVLKLNTHRWAMHECGGNGLTCEYCGKQYFHKIAFRKHVDSHRKKISEQFKCTICDRSFGVKSSLQRHEASHKGEKKYECMYCDKSFSTSYNRLTHQRAAHTGERPFKCPDCDRTFGQNASLKAHQALCTKDKVRPFRARICGPPLLPSKDGHCPYPGCEYTAKTYSSMYVHKREKHMPMYQCEVCNKSFAFKSKLRDHAMLHTGERPYKCQLCERSFRLTEMYRRHLLTHTSDSKHVCTICQKCFKLPQYLQAHMLTHSAERKFACEICGNSYKTRGELKKHNQRKHGDEIVEEVVVKTEDAFEVEYVDS</sequence>
<feature type="region of interest" description="Disordered" evidence="11">
    <location>
        <begin position="316"/>
        <end position="376"/>
    </location>
</feature>
<dbReference type="EnsemblMetazoa" id="ENSAATROPT009272">
    <property type="protein sequence ID" value="ENSAATROPP008389"/>
    <property type="gene ID" value="ENSAATROPG007551"/>
</dbReference>
<feature type="domain" description="C2H2-type" evidence="12">
    <location>
        <begin position="560"/>
        <end position="588"/>
    </location>
</feature>
<dbReference type="InterPro" id="IPR036236">
    <property type="entry name" value="Znf_C2H2_sf"/>
</dbReference>
<dbReference type="SMART" id="SM00692">
    <property type="entry name" value="DM3"/>
    <property type="match status" value="1"/>
</dbReference>
<dbReference type="SUPFAM" id="SSF57716">
    <property type="entry name" value="Glucocorticoid receptor-like (DNA-binding domain)"/>
    <property type="match status" value="2"/>
</dbReference>
<dbReference type="PROSITE" id="PS00028">
    <property type="entry name" value="ZINC_FINGER_C2H2_1"/>
    <property type="match status" value="7"/>
</dbReference>
<dbReference type="FunFam" id="3.30.160.60:FF:000145">
    <property type="entry name" value="Zinc finger protein 574"/>
    <property type="match status" value="1"/>
</dbReference>
<evidence type="ECO:0000256" key="8">
    <source>
        <dbReference type="PROSITE-ProRule" id="PRU00042"/>
    </source>
</evidence>
<evidence type="ECO:0000256" key="10">
    <source>
        <dbReference type="PROSITE-ProRule" id="PRU01263"/>
    </source>
</evidence>
<keyword evidence="3" id="KW-0677">Repeat</keyword>
<dbReference type="GO" id="GO:0008270">
    <property type="term" value="F:zinc ion binding"/>
    <property type="evidence" value="ECO:0007669"/>
    <property type="project" value="UniProtKB-UniRule"/>
</dbReference>
<dbReference type="InterPro" id="IPR038441">
    <property type="entry name" value="THAP_Znf_sf"/>
</dbReference>
<comment type="subcellular location">
    <subcellularLocation>
        <location evidence="1">Nucleus</location>
    </subcellularLocation>
</comment>
<evidence type="ECO:0000313" key="16">
    <source>
        <dbReference type="Proteomes" id="UP000075880"/>
    </source>
</evidence>
<dbReference type="GO" id="GO:0005634">
    <property type="term" value="C:nucleus"/>
    <property type="evidence" value="ECO:0007669"/>
    <property type="project" value="UniProtKB-SubCell"/>
</dbReference>
<evidence type="ECO:0000259" key="13">
    <source>
        <dbReference type="PROSITE" id="PS50950"/>
    </source>
</evidence>
<evidence type="ECO:0000256" key="9">
    <source>
        <dbReference type="PROSITE-ProRule" id="PRU00309"/>
    </source>
</evidence>
<dbReference type="GO" id="GO:0001228">
    <property type="term" value="F:DNA-binding transcription activator activity, RNA polymerase II-specific"/>
    <property type="evidence" value="ECO:0007669"/>
    <property type="project" value="TreeGrafter"/>
</dbReference>
<evidence type="ECO:0000256" key="2">
    <source>
        <dbReference type="ARBA" id="ARBA00022723"/>
    </source>
</evidence>
<dbReference type="PROSITE" id="PS51915">
    <property type="entry name" value="ZAD"/>
    <property type="match status" value="1"/>
</dbReference>
<evidence type="ECO:0000256" key="11">
    <source>
        <dbReference type="SAM" id="MobiDB-lite"/>
    </source>
</evidence>
<dbReference type="Gene3D" id="3.30.160.60">
    <property type="entry name" value="Classic Zinc Finger"/>
    <property type="match status" value="8"/>
</dbReference>
<feature type="domain" description="C2H2-type" evidence="12">
    <location>
        <begin position="532"/>
        <end position="559"/>
    </location>
</feature>
<keyword evidence="16" id="KW-1185">Reference proteome</keyword>
<evidence type="ECO:0000256" key="1">
    <source>
        <dbReference type="ARBA" id="ARBA00004123"/>
    </source>
</evidence>
<evidence type="ECO:0000256" key="6">
    <source>
        <dbReference type="ARBA" id="ARBA00023125"/>
    </source>
</evidence>
<reference evidence="15" key="1">
    <citation type="submission" date="2024-04" db="UniProtKB">
        <authorList>
            <consortium name="EnsemblMetazoa"/>
        </authorList>
    </citation>
    <scope>IDENTIFICATION</scope>
    <source>
        <strain evidence="15">EBRO</strain>
    </source>
</reference>
<dbReference type="PANTHER" id="PTHR24376:SF235">
    <property type="entry name" value="C2H2-TYPE DOMAIN-CONTAINING PROTEIN"/>
    <property type="match status" value="1"/>
</dbReference>
<dbReference type="FunFam" id="3.30.160.60:FF:000065">
    <property type="entry name" value="B-cell CLL/lymphoma 6, member B"/>
    <property type="match status" value="1"/>
</dbReference>
<dbReference type="Proteomes" id="UP000075880">
    <property type="component" value="Unassembled WGS sequence"/>
</dbReference>
<accession>A0AAG5DC67</accession>
<evidence type="ECO:0000256" key="4">
    <source>
        <dbReference type="ARBA" id="ARBA00022771"/>
    </source>
</evidence>
<feature type="domain" description="C2H2-type" evidence="12">
    <location>
        <begin position="719"/>
        <end position="746"/>
    </location>
</feature>
<keyword evidence="4 8" id="KW-0863">Zinc-finger</keyword>
<feature type="domain" description="THAP-type" evidence="13">
    <location>
        <begin position="1"/>
        <end position="94"/>
    </location>
</feature>
<feature type="binding site" evidence="10">
    <location>
        <position position="139"/>
    </location>
    <ligand>
        <name>Zn(2+)</name>
        <dbReference type="ChEBI" id="CHEBI:29105"/>
    </ligand>
</feature>
<dbReference type="InterPro" id="IPR006612">
    <property type="entry name" value="THAP_Znf"/>
</dbReference>
<dbReference type="PROSITE" id="PS50950">
    <property type="entry name" value="ZF_THAP"/>
    <property type="match status" value="1"/>
</dbReference>
<dbReference type="Gene3D" id="6.20.210.20">
    <property type="entry name" value="THAP domain"/>
    <property type="match status" value="1"/>
</dbReference>
<keyword evidence="5 10" id="KW-0862">Zinc</keyword>
<dbReference type="SMART" id="SM00868">
    <property type="entry name" value="zf-AD"/>
    <property type="match status" value="1"/>
</dbReference>
<feature type="binding site" evidence="10">
    <location>
        <position position="136"/>
    </location>
    <ligand>
        <name>Zn(2+)</name>
        <dbReference type="ChEBI" id="CHEBI:29105"/>
    </ligand>
</feature>